<dbReference type="Gene3D" id="1.20.120.1240">
    <property type="entry name" value="Dynamin, middle domain"/>
    <property type="match status" value="1"/>
</dbReference>
<dbReference type="SMART" id="SM00053">
    <property type="entry name" value="DYNc"/>
    <property type="match status" value="1"/>
</dbReference>
<name>A0A9P5ZZ79_PLEER</name>
<dbReference type="AlphaFoldDB" id="A0A9P5ZZ79"/>
<keyword evidence="6" id="KW-1185">Reference proteome</keyword>
<dbReference type="Proteomes" id="UP000807025">
    <property type="component" value="Unassembled WGS sequence"/>
</dbReference>
<dbReference type="PANTHER" id="PTHR11566">
    <property type="entry name" value="DYNAMIN"/>
    <property type="match status" value="1"/>
</dbReference>
<dbReference type="GO" id="GO:0005525">
    <property type="term" value="F:GTP binding"/>
    <property type="evidence" value="ECO:0007669"/>
    <property type="project" value="InterPro"/>
</dbReference>
<dbReference type="CDD" id="cd08771">
    <property type="entry name" value="DLP_1"/>
    <property type="match status" value="1"/>
</dbReference>
<dbReference type="GO" id="GO:0000266">
    <property type="term" value="P:mitochondrial fission"/>
    <property type="evidence" value="ECO:0007669"/>
    <property type="project" value="TreeGrafter"/>
</dbReference>
<accession>A0A9P5ZZ79</accession>
<dbReference type="GO" id="GO:0005874">
    <property type="term" value="C:microtubule"/>
    <property type="evidence" value="ECO:0007669"/>
    <property type="project" value="TreeGrafter"/>
</dbReference>
<feature type="domain" description="Dynamin-type G" evidence="4">
    <location>
        <begin position="41"/>
        <end position="343"/>
    </location>
</feature>
<dbReference type="PROSITE" id="PS51718">
    <property type="entry name" value="G_DYNAMIN_2"/>
    <property type="match status" value="1"/>
</dbReference>
<gene>
    <name evidence="5" type="ORF">BDN71DRAFT_1393285</name>
</gene>
<protein>
    <submittedName>
        <fullName evidence="5">Uncharacterized protein</fullName>
    </submittedName>
</protein>
<dbReference type="GO" id="GO:0006897">
    <property type="term" value="P:endocytosis"/>
    <property type="evidence" value="ECO:0007669"/>
    <property type="project" value="TreeGrafter"/>
</dbReference>
<dbReference type="InterPro" id="IPR022812">
    <property type="entry name" value="Dynamin"/>
</dbReference>
<dbReference type="PANTHER" id="PTHR11566:SF21">
    <property type="entry name" value="DYNAMIN RELATED PROTEIN 1, ISOFORM A"/>
    <property type="match status" value="1"/>
</dbReference>
<evidence type="ECO:0000259" key="3">
    <source>
        <dbReference type="PROSITE" id="PS51388"/>
    </source>
</evidence>
<evidence type="ECO:0000313" key="5">
    <source>
        <dbReference type="EMBL" id="KAF9494431.1"/>
    </source>
</evidence>
<reference evidence="5" key="1">
    <citation type="submission" date="2020-11" db="EMBL/GenBank/DDBJ databases">
        <authorList>
            <consortium name="DOE Joint Genome Institute"/>
            <person name="Ahrendt S."/>
            <person name="Riley R."/>
            <person name="Andreopoulos W."/>
            <person name="Labutti K."/>
            <person name="Pangilinan J."/>
            <person name="Ruiz-Duenas F.J."/>
            <person name="Barrasa J.M."/>
            <person name="Sanchez-Garcia M."/>
            <person name="Camarero S."/>
            <person name="Miyauchi S."/>
            <person name="Serrano A."/>
            <person name="Linde D."/>
            <person name="Babiker R."/>
            <person name="Drula E."/>
            <person name="Ayuso-Fernandez I."/>
            <person name="Pacheco R."/>
            <person name="Padilla G."/>
            <person name="Ferreira P."/>
            <person name="Barriuso J."/>
            <person name="Kellner H."/>
            <person name="Castanera R."/>
            <person name="Alfaro M."/>
            <person name="Ramirez L."/>
            <person name="Pisabarro A.G."/>
            <person name="Kuo A."/>
            <person name="Tritt A."/>
            <person name="Lipzen A."/>
            <person name="He G."/>
            <person name="Yan M."/>
            <person name="Ng V."/>
            <person name="Cullen D."/>
            <person name="Martin F."/>
            <person name="Rosso M.-N."/>
            <person name="Henrissat B."/>
            <person name="Hibbett D."/>
            <person name="Martinez A.T."/>
            <person name="Grigoriev I.V."/>
        </authorList>
    </citation>
    <scope>NUCLEOTIDE SEQUENCE</scope>
    <source>
        <strain evidence="5">ATCC 90797</strain>
    </source>
</reference>
<dbReference type="GO" id="GO:0003924">
    <property type="term" value="F:GTPase activity"/>
    <property type="evidence" value="ECO:0007669"/>
    <property type="project" value="InterPro"/>
</dbReference>
<proteinExistence type="predicted"/>
<dbReference type="InterPro" id="IPR030381">
    <property type="entry name" value="G_DYNAMIN_dom"/>
</dbReference>
<dbReference type="InterPro" id="IPR003130">
    <property type="entry name" value="GED"/>
</dbReference>
<dbReference type="PRINTS" id="PR00195">
    <property type="entry name" value="DYNAMIN"/>
</dbReference>
<dbReference type="GO" id="GO:0016020">
    <property type="term" value="C:membrane"/>
    <property type="evidence" value="ECO:0007669"/>
    <property type="project" value="TreeGrafter"/>
</dbReference>
<dbReference type="InterPro" id="IPR020850">
    <property type="entry name" value="GED_dom"/>
</dbReference>
<evidence type="ECO:0000256" key="2">
    <source>
        <dbReference type="ARBA" id="ARBA00023134"/>
    </source>
</evidence>
<dbReference type="GO" id="GO:0016559">
    <property type="term" value="P:peroxisome fission"/>
    <property type="evidence" value="ECO:0007669"/>
    <property type="project" value="TreeGrafter"/>
</dbReference>
<keyword evidence="1" id="KW-0547">Nucleotide-binding</keyword>
<dbReference type="GO" id="GO:0008017">
    <property type="term" value="F:microtubule binding"/>
    <property type="evidence" value="ECO:0007669"/>
    <property type="project" value="TreeGrafter"/>
</dbReference>
<dbReference type="InterPro" id="IPR000375">
    <property type="entry name" value="Dynamin_stalk"/>
</dbReference>
<dbReference type="GO" id="GO:0005739">
    <property type="term" value="C:mitochondrion"/>
    <property type="evidence" value="ECO:0007669"/>
    <property type="project" value="TreeGrafter"/>
</dbReference>
<dbReference type="OrthoDB" id="5061070at2759"/>
<dbReference type="EMBL" id="MU154573">
    <property type="protein sequence ID" value="KAF9494431.1"/>
    <property type="molecule type" value="Genomic_DNA"/>
</dbReference>
<sequence length="726" mass="82098">MNNRQETETTSTDINNTDYARRCKELMRLRNDLDAMGASALLDLPRVVVIGSQSAGKSSLVEGVSGICVPRDAGTCTRCPMECIMHSTTGAWRCSISLRQEGGTTTTFSPEVTDRASVELWLRRAQVASLCPHRPPSAFTAMSRDELKATYDTDARMLKFTNNVVCLDLHDPDATDLSFVDLPGLIQNESQEAIDLVKNMVVSYIDHPNTLILVAMPITDDVENQQAARLAREADPEGLRTIGVVTKPDCLPSGAIDSRRRWKDIFLGRAHHLNHGYYCVRLPDDSERARQASRADSAAIASGFFRSTEPWKDVDMNQGRFGIPNLVTDVGRLLVELIERSLPLLKQQVQDLLDRCLEDINDLPSVITRDPQSEVFIRVNNFSREFAESIEARSHKHYVQGSRALYEKLKSDIRATTPDFRPFPNYAAHPVPSYQRDEDEAEVASSAASDTESMIEELDNKARPIDLIEVRGVIKKSTGWELPGHVPYEATRHLIERHVRLWHNPVMRCFNNVFRMLNAFMDGLQAEHFSRFRLLHEHVRGVAAKEMELQKKNTLAMLEQLLACETAPIWTQNTHYYKATSKKWYTAYVQQWCLAHPSSPIFLDGSPSFYPAGRNRPPPPPPPPPPPHAYADELQVMANVRAYFQVAYKRIIDAVPQTIERDLNRALSIIMGNALVQSLFEGPDMVNRMRNLVSEDPAIERRRAVLAGRKGQLEEIRTRLEEYSRD</sequence>
<evidence type="ECO:0000259" key="4">
    <source>
        <dbReference type="PROSITE" id="PS51718"/>
    </source>
</evidence>
<organism evidence="5 6">
    <name type="scientific">Pleurotus eryngii</name>
    <name type="common">Boletus of the steppes</name>
    <dbReference type="NCBI Taxonomy" id="5323"/>
    <lineage>
        <taxon>Eukaryota</taxon>
        <taxon>Fungi</taxon>
        <taxon>Dikarya</taxon>
        <taxon>Basidiomycota</taxon>
        <taxon>Agaricomycotina</taxon>
        <taxon>Agaricomycetes</taxon>
        <taxon>Agaricomycetidae</taxon>
        <taxon>Agaricales</taxon>
        <taxon>Pleurotineae</taxon>
        <taxon>Pleurotaceae</taxon>
        <taxon>Pleurotus</taxon>
    </lineage>
</organism>
<comment type="caution">
    <text evidence="5">The sequence shown here is derived from an EMBL/GenBank/DDBJ whole genome shotgun (WGS) entry which is preliminary data.</text>
</comment>
<evidence type="ECO:0000256" key="1">
    <source>
        <dbReference type="ARBA" id="ARBA00022741"/>
    </source>
</evidence>
<dbReference type="GO" id="GO:0048312">
    <property type="term" value="P:intracellular distribution of mitochondria"/>
    <property type="evidence" value="ECO:0007669"/>
    <property type="project" value="TreeGrafter"/>
</dbReference>
<dbReference type="Gene3D" id="3.40.50.300">
    <property type="entry name" value="P-loop containing nucleotide triphosphate hydrolases"/>
    <property type="match status" value="1"/>
</dbReference>
<dbReference type="Pfam" id="PF02212">
    <property type="entry name" value="GED"/>
    <property type="match status" value="1"/>
</dbReference>
<dbReference type="InterPro" id="IPR027417">
    <property type="entry name" value="P-loop_NTPase"/>
</dbReference>
<dbReference type="SUPFAM" id="SSF52540">
    <property type="entry name" value="P-loop containing nucleoside triphosphate hydrolases"/>
    <property type="match status" value="1"/>
</dbReference>
<evidence type="ECO:0000313" key="6">
    <source>
        <dbReference type="Proteomes" id="UP000807025"/>
    </source>
</evidence>
<dbReference type="InterPro" id="IPR045063">
    <property type="entry name" value="Dynamin_N"/>
</dbReference>
<keyword evidence="2" id="KW-0342">GTP-binding</keyword>
<dbReference type="InterPro" id="IPR001401">
    <property type="entry name" value="Dynamin_GTPase"/>
</dbReference>
<feature type="domain" description="GED" evidence="3">
    <location>
        <begin position="633"/>
        <end position="726"/>
    </location>
</feature>
<dbReference type="Pfam" id="PF00350">
    <property type="entry name" value="Dynamin_N"/>
    <property type="match status" value="1"/>
</dbReference>
<dbReference type="Pfam" id="PF01031">
    <property type="entry name" value="Dynamin_M"/>
    <property type="match status" value="2"/>
</dbReference>
<dbReference type="PROSITE" id="PS51388">
    <property type="entry name" value="GED"/>
    <property type="match status" value="1"/>
</dbReference>